<keyword evidence="1 7" id="KW-0768">Sushi</keyword>
<feature type="domain" description="Sushi" evidence="11">
    <location>
        <begin position="2176"/>
        <end position="2239"/>
    </location>
</feature>
<evidence type="ECO:0000313" key="13">
    <source>
        <dbReference type="Proteomes" id="UP000549394"/>
    </source>
</evidence>
<feature type="domain" description="Sushi" evidence="11">
    <location>
        <begin position="485"/>
        <end position="548"/>
    </location>
</feature>
<feature type="domain" description="Sushi" evidence="11">
    <location>
        <begin position="1260"/>
        <end position="1316"/>
    </location>
</feature>
<dbReference type="PROSITE" id="PS00022">
    <property type="entry name" value="EGF_1"/>
    <property type="match status" value="2"/>
</dbReference>
<feature type="domain" description="Sushi" evidence="11">
    <location>
        <begin position="1023"/>
        <end position="1079"/>
    </location>
</feature>
<dbReference type="InterPro" id="IPR016186">
    <property type="entry name" value="C-type_lectin-like/link_sf"/>
</dbReference>
<dbReference type="SUPFAM" id="SSF56436">
    <property type="entry name" value="C-type lectin-like"/>
    <property type="match status" value="2"/>
</dbReference>
<dbReference type="Gene3D" id="2.20.28.230">
    <property type="match status" value="1"/>
</dbReference>
<keyword evidence="2" id="KW-0732">Signal</keyword>
<dbReference type="Pfam" id="PF00084">
    <property type="entry name" value="Sushi"/>
    <property type="match status" value="16"/>
</dbReference>
<sequence length="2643" mass="292406">MSILSNPCSTNPAADNVTIDNSETFKVNCTESNNLSWLQLDISTKEECTGSDCKQSFTYGDNVNFELIEKLVNQSVFCSIKIKFTCSNGAEIYDDFKWAYEKYGVITYSTSRDLVYGTENICTNNDPSNPCKCNSETTSAIVEDGYIIDKDKLAIYELRYKKVPGKPLTIQVEYLSCLPESFLGADICSANPCQNGFCKPYNESHRECICKPGYEGDNCQTEKTCPTLNEDNNGVVVAEEMVDGKLIYGAKAIYNCSDEGYILNNTFNMYVRHCGLNGEWTGNGSLTCNLWCPSDFLPHKLECYWPSQMANIVGTKDDAAYICSKLAARISDLDTNETANWLRDQIQLGPTTTLIGVKNDTGILKWSNEDAVKSSSQDAYLIADHLPEGKCIHASLCNESKPLRWHVADCATLVPFLCQAKKCSTIQSLKNVDLTSIHPSNWFPGGSVSLLCDRRHSVNRTSVYQHLGCSSEGNWNVTPSDCTLHDCLNPPTIKNSIRSAISGTIYLGDVAEYVCKPGYDKSADGKRYKQVCNLNGWEWADTAPDCDENSYEKTCNGYKVSDPTSGEKKIDVDGPDGPLHPFKVQCDMDYEDPRTILLLSKNVASNSSIDYSVKDDELHLLRSLHSYCEQKLTISSCLNENPVSQIIFEPLVGATYLLNDSETDHICDYRGPLHHQCGCSYTDGSDEGVILGSDRVPVKTISWSADKSFQLTLGDLVCLSDTSSSCSPSTCENGGTCIPYKTPGSKKCYCAPSYTGETCNEEITCPNSIDAVNNGSWGDISNAKFASLATLQCDANSYITNTDQLHFAPTSIADTRCLIFGNWSLVQHDCSFHCPSNFKIVSNFTQKYCVYFSFDHSNVKKKYEEARLDCEAKNSELMAEDLSKFAGSYFIQYTKDSSSSLIVNGYKKNGMSFTFPTGNAIPGVLSSDPEECVIFSNNIYQSADCNSPHLYACLYFECSEPPLAKTNSDRTSIEGYAYLMKTTYTCKVGFEASNRSKQLNFTCGDRKGSRRWEPDDLPDCNTVDCLTPTKPLNGDVISSDTTYNANIAYTCNNHFTLVGSPSAICQDNGTWSNLPTCKRVSCPSPSNITNATMTVLDNFKVGTSIMYNCSEGNARKSGDYLRTCQNNGSFSGTAPVCQYVSCGDYPIVLDGTVNDTMSRNYYNAKAYYYCNNHFKIESFDYVECQDDGNWTALPVCKRETCEDPGTIFNATRSPNNPPFKVDHLIQYTCIAGFAILFGNAERKCLENGTWSGIQPNCSLVDCNTPPNILNGSFTPGPTKYKDVIFYSCDQYFKIQAHNKSTCLVNGSWSTPPFCEATHCPVLASVNQTNIIFNSSKVGENVTYECTQMYNLTTGSMVRMCQSDGTWSGKPPLCLKINCVVMTIENGESNWDRYDFNHSISWKCNTGYKMVSGNKYMTCLDNATWLGELPKCEKINCGEPTPVSNGVRNLATTLYQDIANYSCFPGYISSNGSLKITCQSDGKWSDNGPTCVADKCSKPPSVNNATYTGNFYYNDTIVYTCNIGHEYNTGNMERTCIVIGSTLQWNGTSPTCRRVSCGNPPSVSNSNITANSFLYTDIVKYSCLSGYYLSEGPADIYCGADGKWNETKPSCKKISCGNPGDIDNAEQIGGYLFEDIVSYECRGGYVARGGTKLVCQHDKTWKGIKPFCDRINCTTPEEIPHGNLIANSTKFTDTIKYVCEAGYSTVIGASESRICQANGQWSGTLPVCSPLSCDSPGEPTNAIKIGTEMKYKSKLIFKCLEGYEEADGNKEITCQADTTWDGFPLVCEAVTCTDLGDVDNAQVIVEASTYNEEIVYSCVSGYILDVGTLKRKCQADKSWTGSRPICIKIPTTITQKPPGDVDPIELENGICQGLPNVENANRVGYEGYTPVNGYVSFYCWKDYHLKDNPAENSRTIKCLEGGKWDKELPKCVPTTCPTPFKVPKADIISPKVNLIGSLLEYRCPLGMHFGELDYSRIITCSHNQKWIPDPSEWKCRDVLCTTVVNGTKKSLKYMQTTWIPCPPGTLHVDGRDGTRAYCKLSGWLQPRGPSCLPGRCGPTPQVFNAKVVQLDTQSFAKITCNDGMRFPDGHRTKYINCTSKQTWDPIGLPACSPWNCPPPPTVGNTTDNRPKAFPMGTKIKYDCLHHYSFPNKTLSLEIECTKESVWSVPNPEGCRETFCSSHGFAPKGLSMNSSISGLYKVDVVLNVYCKGGYLPDGTKERFLTCLPSGDWSQSSGNCSTERCKRPLTVPKSQVSGKVTNFGSVWVYNCKRGHKFKDTTAKFWPIECRRDDSWNDTVPECIEVVCPIPIQLANAKLTYTSTNMDTVATYRCNKGFYFRRKVEKKGEPLLKVINSTCMENEKWSLDEYWIKRGCEEIYCPSVPTVDHGIPSNLSVNYDNTVVYVCRTGYRISLPGADDEKSLVGSFVNGTNNATEKIITEASIRCDENGIWSGAVPQCVIVHCKDILSESDLMGNTTNTTAWTFVNFTCPLESHFKVNTSLGYVSQTWFVSQCFPTGPTAEWKPTAKDCTENNPNPKPKEAPNAKTYGNVAITMLSVTFGGLVLIDILTIKRDLLMLAHNLHKAFGNGPWSKFLAKNLNTPHAPRVSTAKLRNILFPNQAPQGPPVGNAQNYTQLSNRFLELRSQ</sequence>
<keyword evidence="4 6" id="KW-1015">Disulfide bond</keyword>
<feature type="domain" description="Sushi" evidence="11">
    <location>
        <begin position="1933"/>
        <end position="1996"/>
    </location>
</feature>
<evidence type="ECO:0000256" key="6">
    <source>
        <dbReference type="PROSITE-ProRule" id="PRU00076"/>
    </source>
</evidence>
<dbReference type="Gene3D" id="2.10.25.10">
    <property type="entry name" value="Laminin"/>
    <property type="match status" value="2"/>
</dbReference>
<evidence type="ECO:0000256" key="5">
    <source>
        <dbReference type="ARBA" id="ARBA00023180"/>
    </source>
</evidence>
<feature type="domain" description="Sushi" evidence="11">
    <location>
        <begin position="1376"/>
        <end position="1433"/>
    </location>
</feature>
<feature type="disulfide bond" evidence="7">
    <location>
        <begin position="1201"/>
        <end position="1244"/>
    </location>
</feature>
<feature type="disulfide bond" evidence="6">
    <location>
        <begin position="750"/>
        <end position="759"/>
    </location>
</feature>
<feature type="domain" description="Sushi" evidence="11">
    <location>
        <begin position="1140"/>
        <end position="1198"/>
    </location>
</feature>
<evidence type="ECO:0000256" key="1">
    <source>
        <dbReference type="ARBA" id="ARBA00022659"/>
    </source>
</evidence>
<feature type="domain" description="Sushi" evidence="11">
    <location>
        <begin position="1080"/>
        <end position="1139"/>
    </location>
</feature>
<feature type="domain" description="Sushi" evidence="11">
    <location>
        <begin position="1199"/>
        <end position="1259"/>
    </location>
</feature>
<protein>
    <submittedName>
        <fullName evidence="12">DgyrCDS14316</fullName>
    </submittedName>
</protein>
<feature type="domain" description="C-type lectin" evidence="10">
    <location>
        <begin position="299"/>
        <end position="419"/>
    </location>
</feature>
<proteinExistence type="predicted"/>
<evidence type="ECO:0000313" key="12">
    <source>
        <dbReference type="EMBL" id="CAD5126148.1"/>
    </source>
</evidence>
<dbReference type="InterPro" id="IPR001304">
    <property type="entry name" value="C-type_lectin-like"/>
</dbReference>
<keyword evidence="13" id="KW-1185">Reference proteome</keyword>
<feature type="disulfide bond" evidence="6">
    <location>
        <begin position="210"/>
        <end position="219"/>
    </location>
</feature>
<dbReference type="SMART" id="SM00034">
    <property type="entry name" value="CLECT"/>
    <property type="match status" value="2"/>
</dbReference>
<dbReference type="Gene3D" id="2.10.70.10">
    <property type="entry name" value="Complement Module, domain 1"/>
    <property type="match status" value="22"/>
</dbReference>
<gene>
    <name evidence="12" type="ORF">DGYR_LOCUS13418</name>
</gene>
<feature type="domain" description="Sushi" evidence="11">
    <location>
        <begin position="2375"/>
        <end position="2458"/>
    </location>
</feature>
<dbReference type="InterPro" id="IPR016187">
    <property type="entry name" value="CTDL_fold"/>
</dbReference>
<dbReference type="CDD" id="cd00054">
    <property type="entry name" value="EGF_CA"/>
    <property type="match status" value="1"/>
</dbReference>
<feature type="domain" description="Sushi" evidence="11">
    <location>
        <begin position="1868"/>
        <end position="1932"/>
    </location>
</feature>
<dbReference type="SUPFAM" id="SSF57535">
    <property type="entry name" value="Complement control module/SCR domain"/>
    <property type="match status" value="24"/>
</dbReference>
<feature type="domain" description="EGF-like" evidence="9">
    <location>
        <begin position="184"/>
        <end position="220"/>
    </location>
</feature>
<keyword evidence="3" id="KW-0677">Repeat</keyword>
<dbReference type="InterPro" id="IPR050350">
    <property type="entry name" value="Compl-Cell_Adhes-Reg"/>
</dbReference>
<feature type="domain" description="Sushi" evidence="11">
    <location>
        <begin position="2113"/>
        <end position="2175"/>
    </location>
</feature>
<evidence type="ECO:0000256" key="2">
    <source>
        <dbReference type="ARBA" id="ARBA00022729"/>
    </source>
</evidence>
<evidence type="ECO:0000256" key="8">
    <source>
        <dbReference type="SAM" id="MobiDB-lite"/>
    </source>
</evidence>
<feature type="domain" description="Sushi" evidence="11">
    <location>
        <begin position="1317"/>
        <end position="1375"/>
    </location>
</feature>
<comment type="caution">
    <text evidence="6">Lacks conserved residue(s) required for the propagation of feature annotation.</text>
</comment>
<dbReference type="SMART" id="SM00032">
    <property type="entry name" value="CCP"/>
    <property type="match status" value="26"/>
</dbReference>
<feature type="domain" description="Sushi" evidence="11">
    <location>
        <begin position="1613"/>
        <end position="1669"/>
    </location>
</feature>
<feature type="disulfide bond" evidence="7">
    <location>
        <begin position="1640"/>
        <end position="1667"/>
    </location>
</feature>
<dbReference type="PROSITE" id="PS50026">
    <property type="entry name" value="EGF_3"/>
    <property type="match status" value="2"/>
</dbReference>
<dbReference type="InterPro" id="IPR000436">
    <property type="entry name" value="Sushi_SCR_CCP_dom"/>
</dbReference>
<feature type="disulfide bond" evidence="6">
    <location>
        <begin position="731"/>
        <end position="748"/>
    </location>
</feature>
<comment type="caution">
    <text evidence="12">The sequence shown here is derived from an EMBL/GenBank/DDBJ whole genome shotgun (WGS) entry which is preliminary data.</text>
</comment>
<evidence type="ECO:0000259" key="11">
    <source>
        <dbReference type="PROSITE" id="PS50923"/>
    </source>
</evidence>
<dbReference type="Proteomes" id="UP000549394">
    <property type="component" value="Unassembled WGS sequence"/>
</dbReference>
<feature type="domain" description="Sushi" evidence="11">
    <location>
        <begin position="1670"/>
        <end position="1729"/>
    </location>
</feature>
<dbReference type="SMART" id="SM00181">
    <property type="entry name" value="EGF"/>
    <property type="match status" value="2"/>
</dbReference>
<feature type="disulfide bond" evidence="6">
    <location>
        <begin position="188"/>
        <end position="198"/>
    </location>
</feature>
<dbReference type="CDD" id="cd00033">
    <property type="entry name" value="CCP"/>
    <property type="match status" value="17"/>
</dbReference>
<dbReference type="PROSITE" id="PS50041">
    <property type="entry name" value="C_TYPE_LECTIN_2"/>
    <property type="match status" value="1"/>
</dbReference>
<name>A0A7I8WD92_9ANNE</name>
<dbReference type="Gene3D" id="3.10.100.10">
    <property type="entry name" value="Mannose-Binding Protein A, subunit A"/>
    <property type="match status" value="1"/>
</dbReference>
<evidence type="ECO:0000259" key="9">
    <source>
        <dbReference type="PROSITE" id="PS50026"/>
    </source>
</evidence>
<dbReference type="OrthoDB" id="10069199at2759"/>
<keyword evidence="6" id="KW-0245">EGF-like domain</keyword>
<feature type="domain" description="Sushi" evidence="11">
    <location>
        <begin position="2053"/>
        <end position="2112"/>
    </location>
</feature>
<feature type="domain" description="EGF-like" evidence="9">
    <location>
        <begin position="722"/>
        <end position="760"/>
    </location>
</feature>
<feature type="domain" description="Sushi" evidence="11">
    <location>
        <begin position="1434"/>
        <end position="1492"/>
    </location>
</feature>
<dbReference type="InterPro" id="IPR035976">
    <property type="entry name" value="Sushi/SCR/CCP_sf"/>
</dbReference>
<evidence type="ECO:0000256" key="3">
    <source>
        <dbReference type="ARBA" id="ARBA00022737"/>
    </source>
</evidence>
<organism evidence="12 13">
    <name type="scientific">Dimorphilus gyrociliatus</name>
    <dbReference type="NCBI Taxonomy" id="2664684"/>
    <lineage>
        <taxon>Eukaryota</taxon>
        <taxon>Metazoa</taxon>
        <taxon>Spiralia</taxon>
        <taxon>Lophotrochozoa</taxon>
        <taxon>Annelida</taxon>
        <taxon>Polychaeta</taxon>
        <taxon>Polychaeta incertae sedis</taxon>
        <taxon>Dinophilidae</taxon>
        <taxon>Dimorphilus</taxon>
    </lineage>
</organism>
<dbReference type="InterPro" id="IPR000742">
    <property type="entry name" value="EGF"/>
</dbReference>
<accession>A0A7I8WD92</accession>
<dbReference type="PROSITE" id="PS01186">
    <property type="entry name" value="EGF_2"/>
    <property type="match status" value="1"/>
</dbReference>
<dbReference type="PANTHER" id="PTHR19325">
    <property type="entry name" value="COMPLEMENT COMPONENT-RELATED SUSHI DOMAIN-CONTAINING"/>
    <property type="match status" value="1"/>
</dbReference>
<feature type="domain" description="Sushi" evidence="11">
    <location>
        <begin position="1789"/>
        <end position="1847"/>
    </location>
</feature>
<feature type="domain" description="Sushi" evidence="11">
    <location>
        <begin position="1493"/>
        <end position="1553"/>
    </location>
</feature>
<dbReference type="PROSITE" id="PS50923">
    <property type="entry name" value="SUSHI"/>
    <property type="match status" value="24"/>
</dbReference>
<dbReference type="SUPFAM" id="SSF57196">
    <property type="entry name" value="EGF/Laminin"/>
    <property type="match status" value="2"/>
</dbReference>
<dbReference type="PANTHER" id="PTHR19325:SF575">
    <property type="entry name" value="LOCOMOTION-RELATED PROTEIN HIKARU GENKI"/>
    <property type="match status" value="1"/>
</dbReference>
<feature type="region of interest" description="Disordered" evidence="8">
    <location>
        <begin position="2522"/>
        <end position="2542"/>
    </location>
</feature>
<evidence type="ECO:0000259" key="10">
    <source>
        <dbReference type="PROSITE" id="PS50041"/>
    </source>
</evidence>
<feature type="domain" description="Sushi" evidence="11">
    <location>
        <begin position="1554"/>
        <end position="1612"/>
    </location>
</feature>
<reference evidence="12 13" key="1">
    <citation type="submission" date="2020-08" db="EMBL/GenBank/DDBJ databases">
        <authorList>
            <person name="Hejnol A."/>
        </authorList>
    </citation>
    <scope>NUCLEOTIDE SEQUENCE [LARGE SCALE GENOMIC DNA]</scope>
</reference>
<dbReference type="EMBL" id="CAJFCJ010000033">
    <property type="protein sequence ID" value="CAD5126148.1"/>
    <property type="molecule type" value="Genomic_DNA"/>
</dbReference>
<feature type="domain" description="Sushi" evidence="11">
    <location>
        <begin position="2240"/>
        <end position="2301"/>
    </location>
</feature>
<evidence type="ECO:0000256" key="7">
    <source>
        <dbReference type="PROSITE-ProRule" id="PRU00302"/>
    </source>
</evidence>
<evidence type="ECO:0000256" key="4">
    <source>
        <dbReference type="ARBA" id="ARBA00023157"/>
    </source>
</evidence>
<keyword evidence="5" id="KW-0325">Glycoprotein</keyword>
<feature type="domain" description="Sushi" evidence="11">
    <location>
        <begin position="421"/>
        <end position="484"/>
    </location>
</feature>
<feature type="domain" description="Sushi" evidence="11">
    <location>
        <begin position="1730"/>
        <end position="1788"/>
    </location>
</feature>
<feature type="domain" description="Sushi" evidence="11">
    <location>
        <begin position="956"/>
        <end position="1022"/>
    </location>
</feature>